<evidence type="ECO:0000256" key="3">
    <source>
        <dbReference type="ARBA" id="ARBA00022679"/>
    </source>
</evidence>
<evidence type="ECO:0000256" key="8">
    <source>
        <dbReference type="ARBA" id="ARBA00023136"/>
    </source>
</evidence>
<name>A0AAV4SNR0_9ARAC</name>
<proteinExistence type="predicted"/>
<dbReference type="GO" id="GO:0009922">
    <property type="term" value="F:fatty acid elongase activity"/>
    <property type="evidence" value="ECO:0007669"/>
    <property type="project" value="InterPro"/>
</dbReference>
<keyword evidence="3" id="KW-0808">Transferase</keyword>
<keyword evidence="7" id="KW-0443">Lipid metabolism</keyword>
<evidence type="ECO:0000256" key="5">
    <source>
        <dbReference type="ARBA" id="ARBA00022832"/>
    </source>
</evidence>
<evidence type="ECO:0000313" key="12">
    <source>
        <dbReference type="Proteomes" id="UP001054837"/>
    </source>
</evidence>
<dbReference type="InterPro" id="IPR002076">
    <property type="entry name" value="ELO_fam"/>
</dbReference>
<organism evidence="11 12">
    <name type="scientific">Caerostris darwini</name>
    <dbReference type="NCBI Taxonomy" id="1538125"/>
    <lineage>
        <taxon>Eukaryota</taxon>
        <taxon>Metazoa</taxon>
        <taxon>Ecdysozoa</taxon>
        <taxon>Arthropoda</taxon>
        <taxon>Chelicerata</taxon>
        <taxon>Arachnida</taxon>
        <taxon>Araneae</taxon>
        <taxon>Araneomorphae</taxon>
        <taxon>Entelegynae</taxon>
        <taxon>Araneoidea</taxon>
        <taxon>Araneidae</taxon>
        <taxon>Caerostris</taxon>
    </lineage>
</organism>
<keyword evidence="4 10" id="KW-0812">Transmembrane</keyword>
<keyword evidence="2" id="KW-0444">Lipid biosynthesis</keyword>
<dbReference type="Proteomes" id="UP001054837">
    <property type="component" value="Unassembled WGS sequence"/>
</dbReference>
<evidence type="ECO:0000256" key="7">
    <source>
        <dbReference type="ARBA" id="ARBA00023098"/>
    </source>
</evidence>
<gene>
    <name evidence="11" type="primary">ELOVL7_4</name>
    <name evidence="11" type="ORF">CDAR_384611</name>
</gene>
<evidence type="ECO:0000256" key="1">
    <source>
        <dbReference type="ARBA" id="ARBA00004141"/>
    </source>
</evidence>
<dbReference type="AlphaFoldDB" id="A0AAV4SNR0"/>
<protein>
    <submittedName>
        <fullName evidence="11">Elongation of very long chain fatty acids protein</fullName>
    </submittedName>
</protein>
<comment type="caution">
    <text evidence="11">The sequence shown here is derived from an EMBL/GenBank/DDBJ whole genome shotgun (WGS) entry which is preliminary data.</text>
</comment>
<evidence type="ECO:0000256" key="10">
    <source>
        <dbReference type="SAM" id="Phobius"/>
    </source>
</evidence>
<evidence type="ECO:0000256" key="4">
    <source>
        <dbReference type="ARBA" id="ARBA00022692"/>
    </source>
</evidence>
<evidence type="ECO:0000313" key="11">
    <source>
        <dbReference type="EMBL" id="GIY34614.1"/>
    </source>
</evidence>
<evidence type="ECO:0000256" key="6">
    <source>
        <dbReference type="ARBA" id="ARBA00022989"/>
    </source>
</evidence>
<dbReference type="GO" id="GO:0016020">
    <property type="term" value="C:membrane"/>
    <property type="evidence" value="ECO:0007669"/>
    <property type="project" value="UniProtKB-SubCell"/>
</dbReference>
<dbReference type="GO" id="GO:0006633">
    <property type="term" value="P:fatty acid biosynthetic process"/>
    <property type="evidence" value="ECO:0007669"/>
    <property type="project" value="UniProtKB-KW"/>
</dbReference>
<evidence type="ECO:0000256" key="9">
    <source>
        <dbReference type="ARBA" id="ARBA00023160"/>
    </source>
</evidence>
<reference evidence="11 12" key="1">
    <citation type="submission" date="2021-06" db="EMBL/GenBank/DDBJ databases">
        <title>Caerostris darwini draft genome.</title>
        <authorList>
            <person name="Kono N."/>
            <person name="Arakawa K."/>
        </authorList>
    </citation>
    <scope>NUCLEOTIDE SEQUENCE [LARGE SCALE GENOMIC DNA]</scope>
</reference>
<feature type="transmembrane region" description="Helical" evidence="10">
    <location>
        <begin position="119"/>
        <end position="139"/>
    </location>
</feature>
<sequence length="170" mass="19363">MLQTIQLQTNRIVSMLWMGMINSPDTSPGDDPVFGIFNENSEIDIHTNTRECNIKAVLMQIQKEVEIAIAYAYPEVKTWFLVKQNSLPILICATYALFVTLIGPAIMKNRKPLTLRKPMIVFNLFLVASYSIALLIIAADHLTAYEAVIVVKRFRVKDFSHFDQNEAENQ</sequence>
<comment type="subcellular location">
    <subcellularLocation>
        <location evidence="1">Membrane</location>
        <topology evidence="1">Multi-pass membrane protein</topology>
    </subcellularLocation>
</comment>
<accession>A0AAV4SNR0</accession>
<keyword evidence="5" id="KW-0276">Fatty acid metabolism</keyword>
<keyword evidence="8 10" id="KW-0472">Membrane</keyword>
<keyword evidence="12" id="KW-1185">Reference proteome</keyword>
<dbReference type="Pfam" id="PF01151">
    <property type="entry name" value="ELO"/>
    <property type="match status" value="1"/>
</dbReference>
<keyword evidence="6 10" id="KW-1133">Transmembrane helix</keyword>
<feature type="transmembrane region" description="Helical" evidence="10">
    <location>
        <begin position="87"/>
        <end position="107"/>
    </location>
</feature>
<keyword evidence="9" id="KW-0275">Fatty acid biosynthesis</keyword>
<dbReference type="EMBL" id="BPLQ01008082">
    <property type="protein sequence ID" value="GIY34614.1"/>
    <property type="molecule type" value="Genomic_DNA"/>
</dbReference>
<evidence type="ECO:0000256" key="2">
    <source>
        <dbReference type="ARBA" id="ARBA00022516"/>
    </source>
</evidence>